<name>A0A0F9LDS7_9ZZZZ</name>
<evidence type="ECO:0000313" key="1">
    <source>
        <dbReference type="EMBL" id="KKM91638.1"/>
    </source>
</evidence>
<reference evidence="1" key="1">
    <citation type="journal article" date="2015" name="Nature">
        <title>Complex archaea that bridge the gap between prokaryotes and eukaryotes.</title>
        <authorList>
            <person name="Spang A."/>
            <person name="Saw J.H."/>
            <person name="Jorgensen S.L."/>
            <person name="Zaremba-Niedzwiedzka K."/>
            <person name="Martijn J."/>
            <person name="Lind A.E."/>
            <person name="van Eijk R."/>
            <person name="Schleper C."/>
            <person name="Guy L."/>
            <person name="Ettema T.J."/>
        </authorList>
    </citation>
    <scope>NUCLEOTIDE SEQUENCE</scope>
</reference>
<accession>A0A0F9LDS7</accession>
<proteinExistence type="predicted"/>
<organism evidence="1">
    <name type="scientific">marine sediment metagenome</name>
    <dbReference type="NCBI Taxonomy" id="412755"/>
    <lineage>
        <taxon>unclassified sequences</taxon>
        <taxon>metagenomes</taxon>
        <taxon>ecological metagenomes</taxon>
    </lineage>
</organism>
<comment type="caution">
    <text evidence="1">The sequence shown here is derived from an EMBL/GenBank/DDBJ whole genome shotgun (WGS) entry which is preliminary data.</text>
</comment>
<dbReference type="AlphaFoldDB" id="A0A0F9LDS7"/>
<protein>
    <submittedName>
        <fullName evidence="1">Uncharacterized protein</fullName>
    </submittedName>
</protein>
<gene>
    <name evidence="1" type="ORF">LCGC14_1226470</name>
</gene>
<dbReference type="EMBL" id="LAZR01006507">
    <property type="protein sequence ID" value="KKM91638.1"/>
    <property type="molecule type" value="Genomic_DNA"/>
</dbReference>
<sequence length="39" mass="4753">MGHEYEHKCQNCGRVWYNSEMFVWCVRCQSNNVETKRIS</sequence>